<evidence type="ECO:0000256" key="7">
    <source>
        <dbReference type="ARBA" id="ARBA00023136"/>
    </source>
</evidence>
<comment type="similarity">
    <text evidence="2 8">Belongs to the UPF0056 (MarC) family.</text>
</comment>
<evidence type="ECO:0000256" key="3">
    <source>
        <dbReference type="ARBA" id="ARBA00022475"/>
    </source>
</evidence>
<name>A0ABQ4TPQ5_9HYPH</name>
<feature type="transmembrane region" description="Helical" evidence="8">
    <location>
        <begin position="146"/>
        <end position="169"/>
    </location>
</feature>
<evidence type="ECO:0000256" key="1">
    <source>
        <dbReference type="ARBA" id="ARBA00004429"/>
    </source>
</evidence>
<protein>
    <recommendedName>
        <fullName evidence="8">UPF0056 membrane protein</fullName>
    </recommendedName>
</protein>
<dbReference type="PANTHER" id="PTHR33508:SF2">
    <property type="entry name" value="UPF0056 INNER MEMBRANE PROTEIN MARC"/>
    <property type="match status" value="1"/>
</dbReference>
<evidence type="ECO:0000256" key="5">
    <source>
        <dbReference type="ARBA" id="ARBA00022692"/>
    </source>
</evidence>
<dbReference type="InterPro" id="IPR002771">
    <property type="entry name" value="Multi_antbiot-R_MarC"/>
</dbReference>
<evidence type="ECO:0000256" key="6">
    <source>
        <dbReference type="ARBA" id="ARBA00022989"/>
    </source>
</evidence>
<dbReference type="Pfam" id="PF01914">
    <property type="entry name" value="MarC"/>
    <property type="match status" value="1"/>
</dbReference>
<organism evidence="9 10">
    <name type="scientific">Methylobacterium thuringiense</name>
    <dbReference type="NCBI Taxonomy" id="1003091"/>
    <lineage>
        <taxon>Bacteria</taxon>
        <taxon>Pseudomonadati</taxon>
        <taxon>Pseudomonadota</taxon>
        <taxon>Alphaproteobacteria</taxon>
        <taxon>Hyphomicrobiales</taxon>
        <taxon>Methylobacteriaceae</taxon>
        <taxon>Methylobacterium</taxon>
    </lineage>
</organism>
<proteinExistence type="inferred from homology"/>
<evidence type="ECO:0000256" key="2">
    <source>
        <dbReference type="ARBA" id="ARBA00009784"/>
    </source>
</evidence>
<keyword evidence="7 8" id="KW-0472">Membrane</keyword>
<keyword evidence="6 8" id="KW-1133">Transmembrane helix</keyword>
<comment type="caution">
    <text evidence="9">The sequence shown here is derived from an EMBL/GenBank/DDBJ whole genome shotgun (WGS) entry which is preliminary data.</text>
</comment>
<dbReference type="Proteomes" id="UP001055101">
    <property type="component" value="Unassembled WGS sequence"/>
</dbReference>
<keyword evidence="4" id="KW-0997">Cell inner membrane</keyword>
<feature type="transmembrane region" description="Helical" evidence="8">
    <location>
        <begin position="190"/>
        <end position="208"/>
    </location>
</feature>
<evidence type="ECO:0000313" key="9">
    <source>
        <dbReference type="EMBL" id="GJE56829.1"/>
    </source>
</evidence>
<feature type="transmembrane region" description="Helical" evidence="8">
    <location>
        <begin position="12"/>
        <end position="34"/>
    </location>
</feature>
<feature type="transmembrane region" description="Helical" evidence="8">
    <location>
        <begin position="71"/>
        <end position="95"/>
    </location>
</feature>
<comment type="subcellular location">
    <subcellularLocation>
        <location evidence="1">Cell inner membrane</location>
        <topology evidence="1">Multi-pass membrane protein</topology>
    </subcellularLocation>
    <subcellularLocation>
        <location evidence="8">Cell membrane</location>
        <topology evidence="8">Multi-pass membrane protein</topology>
    </subcellularLocation>
</comment>
<dbReference type="RefSeq" id="WP_238232408.1">
    <property type="nucleotide sequence ID" value="NZ_BPRA01000015.1"/>
</dbReference>
<sequence>MTWWILATQSFLAAASALFSIVNPLGGALILAQITGDRTHAQRTVLARRVMIYAAIVMMSSLWIGAYVVDFFGVSISALRVAGGLVVAASCWRLLNAPEKNDDKKQAQAEDARGQDDIAFFPLTLPLTTGPGSIAVAIALGSNRPAGGAAFAAFATGTSAAALAIALTIGLTYSWADWITDLLGQARIRIIARLAAFILLCIGVQITMNGVLDALSAQGCFSGRS</sequence>
<accession>A0ABQ4TPQ5</accession>
<dbReference type="EMBL" id="BPRA01000015">
    <property type="protein sequence ID" value="GJE56829.1"/>
    <property type="molecule type" value="Genomic_DNA"/>
</dbReference>
<evidence type="ECO:0000256" key="4">
    <source>
        <dbReference type="ARBA" id="ARBA00022519"/>
    </source>
</evidence>
<reference evidence="9" key="1">
    <citation type="journal article" date="2021" name="Front. Microbiol.">
        <title>Comprehensive Comparative Genomics and Phenotyping of Methylobacterium Species.</title>
        <authorList>
            <person name="Alessa O."/>
            <person name="Ogura Y."/>
            <person name="Fujitani Y."/>
            <person name="Takami H."/>
            <person name="Hayashi T."/>
            <person name="Sahin N."/>
            <person name="Tani A."/>
        </authorList>
    </citation>
    <scope>NUCLEOTIDE SEQUENCE</scope>
    <source>
        <strain evidence="9">DSM 23674</strain>
    </source>
</reference>
<dbReference type="NCBIfam" id="TIGR00427">
    <property type="entry name" value="NAAT family transporter"/>
    <property type="match status" value="1"/>
</dbReference>
<gene>
    <name evidence="9" type="ORF">EKPJFOCH_3337</name>
</gene>
<feature type="transmembrane region" description="Helical" evidence="8">
    <location>
        <begin position="46"/>
        <end position="65"/>
    </location>
</feature>
<keyword evidence="3" id="KW-1003">Cell membrane</keyword>
<feature type="transmembrane region" description="Helical" evidence="8">
    <location>
        <begin position="118"/>
        <end position="140"/>
    </location>
</feature>
<evidence type="ECO:0000313" key="10">
    <source>
        <dbReference type="Proteomes" id="UP001055101"/>
    </source>
</evidence>
<keyword evidence="10" id="KW-1185">Reference proteome</keyword>
<reference evidence="9" key="2">
    <citation type="submission" date="2021-08" db="EMBL/GenBank/DDBJ databases">
        <authorList>
            <person name="Tani A."/>
            <person name="Ola A."/>
            <person name="Ogura Y."/>
            <person name="Katsura K."/>
            <person name="Hayashi T."/>
        </authorList>
    </citation>
    <scope>NUCLEOTIDE SEQUENCE</scope>
    <source>
        <strain evidence="9">DSM 23674</strain>
    </source>
</reference>
<keyword evidence="5 8" id="KW-0812">Transmembrane</keyword>
<evidence type="ECO:0000256" key="8">
    <source>
        <dbReference type="RuleBase" id="RU362048"/>
    </source>
</evidence>
<dbReference type="PANTHER" id="PTHR33508">
    <property type="entry name" value="UPF0056 MEMBRANE PROTEIN YHCE"/>
    <property type="match status" value="1"/>
</dbReference>